<reference evidence="1 2" key="1">
    <citation type="journal article" date="2020" name="Phytopathology">
        <title>Genome Sequence Resources of Colletotrichum truncatum, C. plurivorum, C. musicola, and C. sojae: Four Species Pathogenic to Soybean (Glycine max).</title>
        <authorList>
            <person name="Rogerio F."/>
            <person name="Boufleur T.R."/>
            <person name="Ciampi-Guillardi M."/>
            <person name="Sukno S.A."/>
            <person name="Thon M.R."/>
            <person name="Massola Junior N.S."/>
            <person name="Baroncelli R."/>
        </authorList>
    </citation>
    <scope>NUCLEOTIDE SEQUENCE [LARGE SCALE GENOMIC DNA]</scope>
    <source>
        <strain evidence="1 2">CMES1059</strain>
    </source>
</reference>
<accession>A0ACC3YL86</accession>
<dbReference type="Proteomes" id="UP000805649">
    <property type="component" value="Unassembled WGS sequence"/>
</dbReference>
<keyword evidence="2" id="KW-1185">Reference proteome</keyword>
<name>A0ACC3YL86_COLTU</name>
<dbReference type="EMBL" id="VUJX02000008">
    <property type="protein sequence ID" value="KAL0932671.1"/>
    <property type="molecule type" value="Genomic_DNA"/>
</dbReference>
<evidence type="ECO:0000313" key="2">
    <source>
        <dbReference type="Proteomes" id="UP000805649"/>
    </source>
</evidence>
<gene>
    <name evidence="1" type="ORF">CTRU02_211634</name>
</gene>
<proteinExistence type="predicted"/>
<sequence length="150" mass="15727">MCGPDTCTKPRGGALAVLNQSSSPTTAIRLRGDLSFHTPGKPSSPFATHVRLSSGNTFDAQSLVDMVVIIHNSGDLTRTREDCGLFHRFALSDATVLDDGSILELALQKPISLQVGDDGIIGRRVSILSGAGMDSAVAEGIVGFNFVNSL</sequence>
<comment type="caution">
    <text evidence="1">The sequence shown here is derived from an EMBL/GenBank/DDBJ whole genome shotgun (WGS) entry which is preliminary data.</text>
</comment>
<evidence type="ECO:0000313" key="1">
    <source>
        <dbReference type="EMBL" id="KAL0932671.1"/>
    </source>
</evidence>
<protein>
    <submittedName>
        <fullName evidence="1">Uncharacterized protein</fullName>
    </submittedName>
</protein>
<organism evidence="1 2">
    <name type="scientific">Colletotrichum truncatum</name>
    <name type="common">Anthracnose fungus</name>
    <name type="synonym">Colletotrichum capsici</name>
    <dbReference type="NCBI Taxonomy" id="5467"/>
    <lineage>
        <taxon>Eukaryota</taxon>
        <taxon>Fungi</taxon>
        <taxon>Dikarya</taxon>
        <taxon>Ascomycota</taxon>
        <taxon>Pezizomycotina</taxon>
        <taxon>Sordariomycetes</taxon>
        <taxon>Hypocreomycetidae</taxon>
        <taxon>Glomerellales</taxon>
        <taxon>Glomerellaceae</taxon>
        <taxon>Colletotrichum</taxon>
        <taxon>Colletotrichum truncatum species complex</taxon>
    </lineage>
</organism>